<evidence type="ECO:0000313" key="4">
    <source>
        <dbReference type="Proteomes" id="UP000037822"/>
    </source>
</evidence>
<keyword evidence="4" id="KW-1185">Reference proteome</keyword>
<dbReference type="Gene3D" id="3.40.190.10">
    <property type="entry name" value="Periplasmic binding protein-like II"/>
    <property type="match status" value="1"/>
</dbReference>
<evidence type="ECO:0000259" key="2">
    <source>
        <dbReference type="Pfam" id="PF04069"/>
    </source>
</evidence>
<feature type="signal peptide" evidence="1">
    <location>
        <begin position="1"/>
        <end position="23"/>
    </location>
</feature>
<organism evidence="3 4">
    <name type="scientific">Bosea vaviloviae</name>
    <dbReference type="NCBI Taxonomy" id="1526658"/>
    <lineage>
        <taxon>Bacteria</taxon>
        <taxon>Pseudomonadati</taxon>
        <taxon>Pseudomonadota</taxon>
        <taxon>Alphaproteobacteria</taxon>
        <taxon>Hyphomicrobiales</taxon>
        <taxon>Boseaceae</taxon>
        <taxon>Bosea</taxon>
    </lineage>
</organism>
<evidence type="ECO:0000313" key="3">
    <source>
        <dbReference type="EMBL" id="KPH80658.1"/>
    </source>
</evidence>
<feature type="domain" description="ABC-type glycine betaine transport system substrate-binding" evidence="2">
    <location>
        <begin position="25"/>
        <end position="288"/>
    </location>
</feature>
<protein>
    <submittedName>
        <fullName evidence="3">ABC transporter</fullName>
    </submittedName>
</protein>
<dbReference type="Gene3D" id="3.40.190.120">
    <property type="entry name" value="Osmoprotection protein (prox), domain 2"/>
    <property type="match status" value="1"/>
</dbReference>
<comment type="caution">
    <text evidence="3">The sequence shown here is derived from an EMBL/GenBank/DDBJ whole genome shotgun (WGS) entry which is preliminary data.</text>
</comment>
<dbReference type="Pfam" id="PF04069">
    <property type="entry name" value="OpuAC"/>
    <property type="match status" value="1"/>
</dbReference>
<dbReference type="PATRIC" id="fig|1526658.3.peg.4043"/>
<dbReference type="RefSeq" id="WP_054209474.1">
    <property type="nucleotide sequence ID" value="NZ_LGSZ01000040.1"/>
</dbReference>
<reference evidence="3 4" key="1">
    <citation type="submission" date="2015-07" db="EMBL/GenBank/DDBJ databases">
        <title>Whole genome sequencing of Bosea vaviloviae isolated from cave pool.</title>
        <authorList>
            <person name="Tan N.E.H."/>
            <person name="Lee Y.P."/>
            <person name="Gan H.M."/>
            <person name="Barton H."/>
            <person name="Savka M.A."/>
        </authorList>
    </citation>
    <scope>NUCLEOTIDE SEQUENCE [LARGE SCALE GENOMIC DNA]</scope>
    <source>
        <strain evidence="3 4">SD260</strain>
    </source>
</reference>
<dbReference type="EMBL" id="LGSZ01000040">
    <property type="protein sequence ID" value="KPH80658.1"/>
    <property type="molecule type" value="Genomic_DNA"/>
</dbReference>
<gene>
    <name evidence="3" type="ORF">AE618_13025</name>
</gene>
<dbReference type="GO" id="GO:0043190">
    <property type="term" value="C:ATP-binding cassette (ABC) transporter complex"/>
    <property type="evidence" value="ECO:0007669"/>
    <property type="project" value="InterPro"/>
</dbReference>
<name>A0A0N1F3W2_9HYPH</name>
<proteinExistence type="predicted"/>
<evidence type="ECO:0000256" key="1">
    <source>
        <dbReference type="SAM" id="SignalP"/>
    </source>
</evidence>
<accession>A0A0N1F3W2</accession>
<dbReference type="Proteomes" id="UP000037822">
    <property type="component" value="Unassembled WGS sequence"/>
</dbReference>
<feature type="chain" id="PRO_5005870873" evidence="1">
    <location>
        <begin position="24"/>
        <end position="294"/>
    </location>
</feature>
<dbReference type="SUPFAM" id="SSF53850">
    <property type="entry name" value="Periplasmic binding protein-like II"/>
    <property type="match status" value="1"/>
</dbReference>
<dbReference type="GO" id="GO:0022857">
    <property type="term" value="F:transmembrane transporter activity"/>
    <property type="evidence" value="ECO:0007669"/>
    <property type="project" value="InterPro"/>
</dbReference>
<dbReference type="InterPro" id="IPR007210">
    <property type="entry name" value="ABC_Gly_betaine_transp_sub-bd"/>
</dbReference>
<dbReference type="AlphaFoldDB" id="A0A0N1F3W2"/>
<sequence>MRLLQTVLAAAAMLATGLSAASAQTIKIGSKNFTEQFVVAELYGAALEAAGFKVERKINLGGTLVAHEALKSGAIDLYPEYTGTGLNAVMKAQGVTETDPEKVRGMVKAFYEKEFNLTWLKPSGINNGYAIVVRPETAKEFNLKTLSDLGKASSKLRLGAGTEFVDRRDGIKGLKEVYGAEFAEFKQFAALRLRYEALNQKQIEVANGFSTDWQIAAEKFVALDDDKALFPPYFLAPVVRPEIAANEKIVAILDKVGAALDNPTMQELNRQVEVDKKEPRTVAAAFLKAKGLVN</sequence>
<keyword evidence="1" id="KW-0732">Signal</keyword>
<dbReference type="OrthoDB" id="9801163at2"/>